<keyword evidence="1" id="KW-1133">Transmembrane helix</keyword>
<dbReference type="EMBL" id="NCKW01004861">
    <property type="protein sequence ID" value="POM74506.1"/>
    <property type="molecule type" value="Genomic_DNA"/>
</dbReference>
<evidence type="ECO:0000256" key="2">
    <source>
        <dbReference type="SAM" id="SignalP"/>
    </source>
</evidence>
<feature type="chain" id="PRO_5015108239" description="RxLR effector" evidence="2">
    <location>
        <begin position="28"/>
        <end position="223"/>
    </location>
</feature>
<dbReference type="AlphaFoldDB" id="A0A2P4Y9L2"/>
<evidence type="ECO:0000256" key="1">
    <source>
        <dbReference type="SAM" id="Phobius"/>
    </source>
</evidence>
<evidence type="ECO:0000313" key="3">
    <source>
        <dbReference type="EMBL" id="POM74506.1"/>
    </source>
</evidence>
<feature type="signal peptide" evidence="2">
    <location>
        <begin position="1"/>
        <end position="27"/>
    </location>
</feature>
<sequence>MLRMSLRTLPFMLLITFIGWWIVVVAADDQVQIENSAMESSHLVIESVNLRRHLKGSSHVKESDNLTTEERAAFFMGKWLLSRKNPFSAKNIEAAEKNPKLLKALSKNVVALEKNPQLLKKNIETIEKNPQLLKQLSKNVEVLEKNPQLLKENIETVKQNPQVLKMLSNKIQPSMTKTKKSTNADEDGWIDELDPHQKAFAIFFVNAPIICLSLMFIGMQFEE</sequence>
<keyword evidence="4" id="KW-1185">Reference proteome</keyword>
<keyword evidence="2" id="KW-0732">Signal</keyword>
<keyword evidence="1" id="KW-0472">Membrane</keyword>
<organism evidence="3 4">
    <name type="scientific">Phytophthora palmivora</name>
    <dbReference type="NCBI Taxonomy" id="4796"/>
    <lineage>
        <taxon>Eukaryota</taxon>
        <taxon>Sar</taxon>
        <taxon>Stramenopiles</taxon>
        <taxon>Oomycota</taxon>
        <taxon>Peronosporomycetes</taxon>
        <taxon>Peronosporales</taxon>
        <taxon>Peronosporaceae</taxon>
        <taxon>Phytophthora</taxon>
    </lineage>
</organism>
<name>A0A2P4Y9L2_9STRA</name>
<feature type="transmembrane region" description="Helical" evidence="1">
    <location>
        <begin position="199"/>
        <end position="219"/>
    </location>
</feature>
<dbReference type="OrthoDB" id="6138656at2759"/>
<keyword evidence="1" id="KW-0812">Transmembrane</keyword>
<gene>
    <name evidence="3" type="ORF">PHPALM_8539</name>
</gene>
<proteinExistence type="predicted"/>
<evidence type="ECO:0000313" key="4">
    <source>
        <dbReference type="Proteomes" id="UP000237271"/>
    </source>
</evidence>
<evidence type="ECO:0008006" key="5">
    <source>
        <dbReference type="Google" id="ProtNLM"/>
    </source>
</evidence>
<reference evidence="3 4" key="1">
    <citation type="journal article" date="2017" name="Genome Biol. Evol.">
        <title>Phytophthora megakarya and P. palmivora, closely related causal agents of cacao black pod rot, underwent increases in genome sizes and gene numbers by different mechanisms.</title>
        <authorList>
            <person name="Ali S.S."/>
            <person name="Shao J."/>
            <person name="Lary D.J."/>
            <person name="Kronmiller B."/>
            <person name="Shen D."/>
            <person name="Strem M.D."/>
            <person name="Amoako-Attah I."/>
            <person name="Akrofi A.Y."/>
            <person name="Begoude B.A."/>
            <person name="Ten Hoopen G.M."/>
            <person name="Coulibaly K."/>
            <person name="Kebe B.I."/>
            <person name="Melnick R.L."/>
            <person name="Guiltinan M.J."/>
            <person name="Tyler B.M."/>
            <person name="Meinhardt L.W."/>
            <person name="Bailey B.A."/>
        </authorList>
    </citation>
    <scope>NUCLEOTIDE SEQUENCE [LARGE SCALE GENOMIC DNA]</scope>
    <source>
        <strain evidence="4">sbr112.9</strain>
    </source>
</reference>
<accession>A0A2P4Y9L2</accession>
<comment type="caution">
    <text evidence="3">The sequence shown here is derived from an EMBL/GenBank/DDBJ whole genome shotgun (WGS) entry which is preliminary data.</text>
</comment>
<dbReference type="Proteomes" id="UP000237271">
    <property type="component" value="Unassembled WGS sequence"/>
</dbReference>
<protein>
    <recommendedName>
        <fullName evidence="5">RxLR effector</fullName>
    </recommendedName>
</protein>